<feature type="transmembrane region" description="Helical" evidence="5">
    <location>
        <begin position="60"/>
        <end position="78"/>
    </location>
</feature>
<evidence type="ECO:0000256" key="3">
    <source>
        <dbReference type="ARBA" id="ARBA00022989"/>
    </source>
</evidence>
<feature type="transmembrane region" description="Helical" evidence="5">
    <location>
        <begin position="186"/>
        <end position="204"/>
    </location>
</feature>
<reference evidence="6 7" key="1">
    <citation type="submission" date="2017-07" db="EMBL/GenBank/DDBJ databases">
        <title>The genome sequence of Paludifilum halophilum highlights mechanisms for microbial adaptation to high salt environemnts.</title>
        <authorList>
            <person name="Belbahri L."/>
        </authorList>
    </citation>
    <scope>NUCLEOTIDE SEQUENCE [LARGE SCALE GENOMIC DNA]</scope>
    <source>
        <strain evidence="6 7">DSM 102817</strain>
    </source>
</reference>
<dbReference type="AlphaFoldDB" id="A0A235B5Q7"/>
<protein>
    <recommendedName>
        <fullName evidence="8">Sporulation membrane protein YtaF</fullName>
    </recommendedName>
</protein>
<keyword evidence="3 5" id="KW-1133">Transmembrane helix</keyword>
<feature type="transmembrane region" description="Helical" evidence="5">
    <location>
        <begin position="129"/>
        <end position="149"/>
    </location>
</feature>
<evidence type="ECO:0008006" key="8">
    <source>
        <dbReference type="Google" id="ProtNLM"/>
    </source>
</evidence>
<evidence type="ECO:0000256" key="4">
    <source>
        <dbReference type="ARBA" id="ARBA00023136"/>
    </source>
</evidence>
<evidence type="ECO:0000313" key="6">
    <source>
        <dbReference type="EMBL" id="OYD07633.1"/>
    </source>
</evidence>
<evidence type="ECO:0000256" key="2">
    <source>
        <dbReference type="ARBA" id="ARBA00022692"/>
    </source>
</evidence>
<feature type="transmembrane region" description="Helical" evidence="5">
    <location>
        <begin position="155"/>
        <end position="174"/>
    </location>
</feature>
<keyword evidence="7" id="KW-1185">Reference proteome</keyword>
<evidence type="ECO:0000256" key="1">
    <source>
        <dbReference type="ARBA" id="ARBA00022475"/>
    </source>
</evidence>
<accession>A0A235B5Q7</accession>
<comment type="caution">
    <text evidence="6">The sequence shown here is derived from an EMBL/GenBank/DDBJ whole genome shotgun (WGS) entry which is preliminary data.</text>
</comment>
<evidence type="ECO:0000313" key="7">
    <source>
        <dbReference type="Proteomes" id="UP000215459"/>
    </source>
</evidence>
<keyword evidence="4 5" id="KW-0472">Membrane</keyword>
<dbReference type="InterPro" id="IPR003810">
    <property type="entry name" value="Mntp/YtaF"/>
</dbReference>
<gene>
    <name evidence="6" type="ORF">CHM34_09125</name>
</gene>
<proteinExistence type="predicted"/>
<dbReference type="PANTHER" id="PTHR35529">
    <property type="entry name" value="MANGANESE EFFLUX PUMP MNTP-RELATED"/>
    <property type="match status" value="1"/>
</dbReference>
<name>A0A235B5Q7_9BACL</name>
<dbReference type="Proteomes" id="UP000215459">
    <property type="component" value="Unassembled WGS sequence"/>
</dbReference>
<organism evidence="6 7">
    <name type="scientific">Paludifilum halophilum</name>
    <dbReference type="NCBI Taxonomy" id="1642702"/>
    <lineage>
        <taxon>Bacteria</taxon>
        <taxon>Bacillati</taxon>
        <taxon>Bacillota</taxon>
        <taxon>Bacilli</taxon>
        <taxon>Bacillales</taxon>
        <taxon>Thermoactinomycetaceae</taxon>
        <taxon>Paludifilum</taxon>
    </lineage>
</organism>
<dbReference type="PANTHER" id="PTHR35529:SF2">
    <property type="entry name" value="SPORULATION PROTEIN YTAF-RELATED"/>
    <property type="match status" value="1"/>
</dbReference>
<dbReference type="EMBL" id="NOWF01000005">
    <property type="protein sequence ID" value="OYD07633.1"/>
    <property type="molecule type" value="Genomic_DNA"/>
</dbReference>
<keyword evidence="2 5" id="KW-0812">Transmembrane</keyword>
<keyword evidence="1" id="KW-1003">Cell membrane</keyword>
<feature type="transmembrane region" description="Helical" evidence="5">
    <location>
        <begin position="98"/>
        <end position="117"/>
    </location>
</feature>
<evidence type="ECO:0000256" key="5">
    <source>
        <dbReference type="SAM" id="Phobius"/>
    </source>
</evidence>
<feature type="transmembrane region" description="Helical" evidence="5">
    <location>
        <begin position="33"/>
        <end position="53"/>
    </location>
</feature>
<dbReference type="OrthoDB" id="1679205at2"/>
<sequence>MCRISIGCLSPFSRIFAIISKLRVIPVNMESLIPLFLIALSANVDNIGVGLVYGLKNRRIPYTALWAVTAIGGISSGLAVEGSEWMRQWLPAFLEKGIAGGILILIGLHSWTFSGIKTAYYNALMEKEWWFLAVGLSLNNLGMGMSGGFLGYSSLVFGLLIGLASGCTLYLGCHFGQHFNTTWQKWIHPVGACLLIAMGVYQFWGG</sequence>
<dbReference type="Pfam" id="PF02659">
    <property type="entry name" value="Mntp"/>
    <property type="match status" value="1"/>
</dbReference>